<protein>
    <submittedName>
        <fullName evidence="2">Zinc-finger domain-containing protein</fullName>
    </submittedName>
</protein>
<dbReference type="InterPro" id="IPR019401">
    <property type="entry name" value="Znf_CHCC"/>
</dbReference>
<comment type="caution">
    <text evidence="2">The sequence shown here is derived from an EMBL/GenBank/DDBJ whole genome shotgun (WGS) entry which is preliminary data.</text>
</comment>
<keyword evidence="2" id="KW-0479">Metal-binding</keyword>
<keyword evidence="2" id="KW-0863">Zinc-finger</keyword>
<sequence length="130" mass="13967">MARAAEGHPGWSGPSVPVPELVPELVSELVSVLAGWAARPYLPGPTSRFPFQRHQAPMRDPDFTGYAPNRVPGVTAEEVIEVTSRHVPCDGGGVGGHPRIWLRIEGNEITCPYCSRTFHLAPGAGDDGHH</sequence>
<evidence type="ECO:0000313" key="2">
    <source>
        <dbReference type="EMBL" id="MFC0386526.1"/>
    </source>
</evidence>
<dbReference type="Proteomes" id="UP001589789">
    <property type="component" value="Unassembled WGS sequence"/>
</dbReference>
<feature type="domain" description="Zinc finger CHCC-type" evidence="1">
    <location>
        <begin position="85"/>
        <end position="118"/>
    </location>
</feature>
<accession>A0ABV6ISF5</accession>
<reference evidence="2 3" key="1">
    <citation type="submission" date="2024-09" db="EMBL/GenBank/DDBJ databases">
        <authorList>
            <person name="Sun Q."/>
            <person name="Mori K."/>
        </authorList>
    </citation>
    <scope>NUCLEOTIDE SEQUENCE [LARGE SCALE GENOMIC DNA]</scope>
    <source>
        <strain evidence="2 3">CCM 7468</strain>
    </source>
</reference>
<gene>
    <name evidence="2" type="ORF">ACFFIC_13370</name>
</gene>
<evidence type="ECO:0000313" key="3">
    <source>
        <dbReference type="Proteomes" id="UP001589789"/>
    </source>
</evidence>
<name>A0ABV6ISF5_9PROT</name>
<organism evidence="2 3">
    <name type="scientific">Muricoccus vinaceus</name>
    <dbReference type="NCBI Taxonomy" id="424704"/>
    <lineage>
        <taxon>Bacteria</taxon>
        <taxon>Pseudomonadati</taxon>
        <taxon>Pseudomonadota</taxon>
        <taxon>Alphaproteobacteria</taxon>
        <taxon>Acetobacterales</taxon>
        <taxon>Roseomonadaceae</taxon>
        <taxon>Muricoccus</taxon>
    </lineage>
</organism>
<evidence type="ECO:0000259" key="1">
    <source>
        <dbReference type="Pfam" id="PF10276"/>
    </source>
</evidence>
<dbReference type="Pfam" id="PF10276">
    <property type="entry name" value="zf-CHCC"/>
    <property type="match status" value="1"/>
</dbReference>
<dbReference type="EMBL" id="JBHLVZ010000033">
    <property type="protein sequence ID" value="MFC0386526.1"/>
    <property type="molecule type" value="Genomic_DNA"/>
</dbReference>
<keyword evidence="3" id="KW-1185">Reference proteome</keyword>
<dbReference type="RefSeq" id="WP_377051074.1">
    <property type="nucleotide sequence ID" value="NZ_JBHLVZ010000033.1"/>
</dbReference>
<keyword evidence="2" id="KW-0862">Zinc</keyword>
<proteinExistence type="predicted"/>
<dbReference type="GO" id="GO:0008270">
    <property type="term" value="F:zinc ion binding"/>
    <property type="evidence" value="ECO:0007669"/>
    <property type="project" value="UniProtKB-KW"/>
</dbReference>
<dbReference type="Gene3D" id="2.60.260.40">
    <property type="entry name" value="q5lls5 like domains"/>
    <property type="match status" value="1"/>
</dbReference>